<evidence type="ECO:0000256" key="7">
    <source>
        <dbReference type="ARBA" id="ARBA00022840"/>
    </source>
</evidence>
<dbReference type="GO" id="GO:0000155">
    <property type="term" value="F:phosphorelay sensor kinase activity"/>
    <property type="evidence" value="ECO:0007669"/>
    <property type="project" value="InterPro"/>
</dbReference>
<organism evidence="13 14">
    <name type="scientific">Portibacter lacus</name>
    <dbReference type="NCBI Taxonomy" id="1099794"/>
    <lineage>
        <taxon>Bacteria</taxon>
        <taxon>Pseudomonadati</taxon>
        <taxon>Bacteroidota</taxon>
        <taxon>Saprospiria</taxon>
        <taxon>Saprospirales</taxon>
        <taxon>Haliscomenobacteraceae</taxon>
        <taxon>Portibacter</taxon>
    </lineage>
</organism>
<keyword evidence="8" id="KW-0902">Two-component regulatory system</keyword>
<dbReference type="InterPro" id="IPR003661">
    <property type="entry name" value="HisK_dim/P_dom"/>
</dbReference>
<evidence type="ECO:0000256" key="5">
    <source>
        <dbReference type="ARBA" id="ARBA00022741"/>
    </source>
</evidence>
<dbReference type="EMBL" id="BSOH01000002">
    <property type="protein sequence ID" value="GLR15998.1"/>
    <property type="molecule type" value="Genomic_DNA"/>
</dbReference>
<keyword evidence="3 9" id="KW-0597">Phosphoprotein</keyword>
<comment type="catalytic activity">
    <reaction evidence="1">
        <text>ATP + protein L-histidine = ADP + protein N-phospho-L-histidine.</text>
        <dbReference type="EC" id="2.7.13.3"/>
    </reaction>
</comment>
<evidence type="ECO:0000313" key="14">
    <source>
        <dbReference type="Proteomes" id="UP001156666"/>
    </source>
</evidence>
<evidence type="ECO:0000256" key="3">
    <source>
        <dbReference type="ARBA" id="ARBA00022553"/>
    </source>
</evidence>
<keyword evidence="14" id="KW-1185">Reference proteome</keyword>
<dbReference type="SUPFAM" id="SSF47384">
    <property type="entry name" value="Homodimeric domain of signal transducing histidine kinase"/>
    <property type="match status" value="1"/>
</dbReference>
<dbReference type="SMART" id="SM00342">
    <property type="entry name" value="HTH_ARAC"/>
    <property type="match status" value="1"/>
</dbReference>
<dbReference type="InterPro" id="IPR011047">
    <property type="entry name" value="Quinoprotein_ADH-like_sf"/>
</dbReference>
<dbReference type="Gene3D" id="1.10.287.130">
    <property type="match status" value="1"/>
</dbReference>
<dbReference type="PROSITE" id="PS50109">
    <property type="entry name" value="HIS_KIN"/>
    <property type="match status" value="1"/>
</dbReference>
<dbReference type="Pfam" id="PF12833">
    <property type="entry name" value="HTH_18"/>
    <property type="match status" value="1"/>
</dbReference>
<dbReference type="Pfam" id="PF00512">
    <property type="entry name" value="HisKA"/>
    <property type="match status" value="1"/>
</dbReference>
<evidence type="ECO:0000259" key="12">
    <source>
        <dbReference type="PROSITE" id="PS50110"/>
    </source>
</evidence>
<evidence type="ECO:0000259" key="11">
    <source>
        <dbReference type="PROSITE" id="PS50109"/>
    </source>
</evidence>
<dbReference type="Pfam" id="PF02518">
    <property type="entry name" value="HATPase_c"/>
    <property type="match status" value="1"/>
</dbReference>
<dbReference type="SUPFAM" id="SSF55874">
    <property type="entry name" value="ATPase domain of HSP90 chaperone/DNA topoisomerase II/histidine kinase"/>
    <property type="match status" value="1"/>
</dbReference>
<dbReference type="InterPro" id="IPR004358">
    <property type="entry name" value="Sig_transdc_His_kin-like_C"/>
</dbReference>
<evidence type="ECO:0000256" key="1">
    <source>
        <dbReference type="ARBA" id="ARBA00000085"/>
    </source>
</evidence>
<dbReference type="Proteomes" id="UP001156666">
    <property type="component" value="Unassembled WGS sequence"/>
</dbReference>
<dbReference type="PANTHER" id="PTHR43547:SF2">
    <property type="entry name" value="HYBRID SIGNAL TRANSDUCTION HISTIDINE KINASE C"/>
    <property type="match status" value="1"/>
</dbReference>
<reference evidence="13" key="1">
    <citation type="journal article" date="2014" name="Int. J. Syst. Evol. Microbiol.">
        <title>Complete genome sequence of Corynebacterium casei LMG S-19264T (=DSM 44701T), isolated from a smear-ripened cheese.</title>
        <authorList>
            <consortium name="US DOE Joint Genome Institute (JGI-PGF)"/>
            <person name="Walter F."/>
            <person name="Albersmeier A."/>
            <person name="Kalinowski J."/>
            <person name="Ruckert C."/>
        </authorList>
    </citation>
    <scope>NUCLEOTIDE SEQUENCE</scope>
    <source>
        <strain evidence="13">NBRC 108769</strain>
    </source>
</reference>
<evidence type="ECO:0000313" key="13">
    <source>
        <dbReference type="EMBL" id="GLR15998.1"/>
    </source>
</evidence>
<comment type="caution">
    <text evidence="13">The sequence shown here is derived from an EMBL/GenBank/DDBJ whole genome shotgun (WGS) entry which is preliminary data.</text>
</comment>
<reference evidence="13" key="2">
    <citation type="submission" date="2023-01" db="EMBL/GenBank/DDBJ databases">
        <title>Draft genome sequence of Portibacter lacus strain NBRC 108769.</title>
        <authorList>
            <person name="Sun Q."/>
            <person name="Mori K."/>
        </authorList>
    </citation>
    <scope>NUCLEOTIDE SEQUENCE</scope>
    <source>
        <strain evidence="13">NBRC 108769</strain>
    </source>
</reference>
<feature type="domain" description="HTH araC/xylS-type" evidence="10">
    <location>
        <begin position="1206"/>
        <end position="1306"/>
    </location>
</feature>
<dbReference type="GO" id="GO:0003700">
    <property type="term" value="F:DNA-binding transcription factor activity"/>
    <property type="evidence" value="ECO:0007669"/>
    <property type="project" value="InterPro"/>
</dbReference>
<dbReference type="EC" id="2.7.13.3" evidence="2"/>
<keyword evidence="4" id="KW-0808">Transferase</keyword>
<dbReference type="GO" id="GO:0005524">
    <property type="term" value="F:ATP binding"/>
    <property type="evidence" value="ECO:0007669"/>
    <property type="project" value="UniProtKB-KW"/>
</dbReference>
<protein>
    <recommendedName>
        <fullName evidence="2">histidine kinase</fullName>
        <ecNumber evidence="2">2.7.13.3</ecNumber>
    </recommendedName>
</protein>
<proteinExistence type="predicted"/>
<dbReference type="InterPro" id="IPR003594">
    <property type="entry name" value="HATPase_dom"/>
</dbReference>
<name>A0AA37SK39_9BACT</name>
<feature type="domain" description="Response regulatory" evidence="12">
    <location>
        <begin position="1058"/>
        <end position="1174"/>
    </location>
</feature>
<dbReference type="InterPro" id="IPR036097">
    <property type="entry name" value="HisK_dim/P_sf"/>
</dbReference>
<gene>
    <name evidence="13" type="ORF">GCM10007940_06130</name>
</gene>
<feature type="domain" description="Histidine kinase" evidence="11">
    <location>
        <begin position="811"/>
        <end position="1028"/>
    </location>
</feature>
<dbReference type="CDD" id="cd00082">
    <property type="entry name" value="HisKA"/>
    <property type="match status" value="1"/>
</dbReference>
<dbReference type="PROSITE" id="PS01124">
    <property type="entry name" value="HTH_ARAC_FAMILY_2"/>
    <property type="match status" value="1"/>
</dbReference>
<dbReference type="SMART" id="SM00387">
    <property type="entry name" value="HATPase_c"/>
    <property type="match status" value="1"/>
</dbReference>
<dbReference type="InterPro" id="IPR005467">
    <property type="entry name" value="His_kinase_dom"/>
</dbReference>
<dbReference type="Gene3D" id="3.30.565.10">
    <property type="entry name" value="Histidine kinase-like ATPase, C-terminal domain"/>
    <property type="match status" value="1"/>
</dbReference>
<feature type="modified residue" description="4-aspartylphosphate" evidence="9">
    <location>
        <position position="1107"/>
    </location>
</feature>
<dbReference type="PRINTS" id="PR00344">
    <property type="entry name" value="BCTRLSENSOR"/>
</dbReference>
<dbReference type="PANTHER" id="PTHR43547">
    <property type="entry name" value="TWO-COMPONENT HISTIDINE KINASE"/>
    <property type="match status" value="1"/>
</dbReference>
<dbReference type="SUPFAM" id="SSF52172">
    <property type="entry name" value="CheY-like"/>
    <property type="match status" value="1"/>
</dbReference>
<dbReference type="PROSITE" id="PS50110">
    <property type="entry name" value="RESPONSE_REGULATORY"/>
    <property type="match status" value="1"/>
</dbReference>
<dbReference type="Pfam" id="PF00072">
    <property type="entry name" value="Response_reg"/>
    <property type="match status" value="1"/>
</dbReference>
<accession>A0AA37SK39</accession>
<keyword evidence="6" id="KW-0418">Kinase</keyword>
<dbReference type="SMART" id="SM00448">
    <property type="entry name" value="REC"/>
    <property type="match status" value="1"/>
</dbReference>
<dbReference type="FunFam" id="3.30.565.10:FF:000037">
    <property type="entry name" value="Hybrid sensor histidine kinase/response regulator"/>
    <property type="match status" value="1"/>
</dbReference>
<dbReference type="GO" id="GO:0043565">
    <property type="term" value="F:sequence-specific DNA binding"/>
    <property type="evidence" value="ECO:0007669"/>
    <property type="project" value="InterPro"/>
</dbReference>
<dbReference type="Gene3D" id="3.40.50.2300">
    <property type="match status" value="1"/>
</dbReference>
<keyword evidence="7" id="KW-0067">ATP-binding</keyword>
<dbReference type="Gene3D" id="1.10.10.60">
    <property type="entry name" value="Homeodomain-like"/>
    <property type="match status" value="1"/>
</dbReference>
<keyword evidence="5" id="KW-0547">Nucleotide-binding</keyword>
<dbReference type="SMART" id="SM00388">
    <property type="entry name" value="HisKA"/>
    <property type="match status" value="1"/>
</dbReference>
<dbReference type="Gene3D" id="2.130.10.10">
    <property type="entry name" value="YVTN repeat-like/Quinoprotein amine dehydrogenase"/>
    <property type="match status" value="1"/>
</dbReference>
<dbReference type="InterPro" id="IPR018060">
    <property type="entry name" value="HTH_AraC"/>
</dbReference>
<dbReference type="InterPro" id="IPR015943">
    <property type="entry name" value="WD40/YVTN_repeat-like_dom_sf"/>
</dbReference>
<evidence type="ECO:0000256" key="8">
    <source>
        <dbReference type="ARBA" id="ARBA00023012"/>
    </source>
</evidence>
<evidence type="ECO:0000256" key="6">
    <source>
        <dbReference type="ARBA" id="ARBA00022777"/>
    </source>
</evidence>
<evidence type="ECO:0000256" key="2">
    <source>
        <dbReference type="ARBA" id="ARBA00012438"/>
    </source>
</evidence>
<dbReference type="InterPro" id="IPR001789">
    <property type="entry name" value="Sig_transdc_resp-reg_receiver"/>
</dbReference>
<evidence type="ECO:0000256" key="4">
    <source>
        <dbReference type="ARBA" id="ARBA00022679"/>
    </source>
</evidence>
<evidence type="ECO:0000256" key="9">
    <source>
        <dbReference type="PROSITE-ProRule" id="PRU00169"/>
    </source>
</evidence>
<dbReference type="SUPFAM" id="SSF50998">
    <property type="entry name" value="Quinoprotein alcohol dehydrogenase-like"/>
    <property type="match status" value="1"/>
</dbReference>
<sequence length="1306" mass="150079">MLLLVVLPVIVLGQYQPTKIDIEMPVYAVLPTVEGPVYYIQKNDDVIYNALESFAKLKVYDGHNLIDLGSLGRWVDVNEKVTMDRLQDGSIFITFTYFNLEYLYHPRLDKLEAFTSPLTSGNIYSIGVVEGAFYYSIRKDEGFQIIRYNENKHEFVCDSKYFVSQIIKGDDSFLFLEAELNDDDVSYINKRWHEVDLNCGEMNRVVGLRNLEIENENIDLEITELTQVNGRSTFRFGPDSTAIYEWDINTDSISALASDLPKAYLQRSTDVSGNSAELYKHEGKIKLDLTLLDHEKISYETNFNSSQVRSLKFGNSPDQLWVASKEGLFRLDRENPSVTRILGDESFRNINIINKEEVFLISSTGRSFVRDRDGNTLREITDRGNSASDNRFLKRDLKGRLLFDGSWHVYAIQNDYSLDTVAHQGGNYYAQLLDSDDLFISSAHAGNFIKSLKIESHDTIFLSTEIDRVLDCTNLDVHTIAMASNKGFTVYDIKGEQFIFQDTIKKKALSLLKDDQSNIYVGYEDGTMRHYNASQGRFELVKEWSINPGYGIAKILPTTGNRLWISTFSGVCIFNTFSTEFYFLDNALFSNPECNRYSSFYDSVYQKVYIGTVEGLYIFDETISKDSTHRSELFFVEKSYPVLDSDSIRTEYILCEQSTEIVLPAHKRNFSLSFSTKSSPYRADIQFEHRLNGGHWQENGANNELRFNYLKSGKNVIEIRAIEKKTESNIIFATVQVNPFFYESWWFRLGSLLLIFGGSLWWFRRLRSQNKRLEAAVTERTAELRNEREIIKQQADELESLDKLKNQFFANISHELRTPLTLLISPIEGISEGSNLTDQQRSLLRIMKDNGKLLQSRVSELLELSRLTSKKVVLRSQKINLKQLIHSSTQIFEPLAERKNIDLIIHTINLSHSIIGDEIRISKIIQNLIINAIKFTNEGGRITCNFKVEDEVLHMEISDSGIGIKEENLDKIFNRFYQVQSINELANPGTGIGLSMVKEYVELMNGSIKVNSEYQQGSNFLVTLPIEITDLSEKSVAALTIPALQPSLHVWANTLKPKLLIVEDNEDLRKYIRLVLEAYFMVEEAEDGEIAWSLLQKDASIDIILSDIMMPKMNGISLLNEVRQDATLQIKPFVFLTAKHNEADLMSAYRMGVDDYLKKPFSEKELIYRLNAVYQNYKARVAYKHVEQQLTIAKDSPEIIESDFIRKLNQTILEHIQSNEFGLDLLAEKLQTSKRTLIRVVKKEIGITPNKYIIEVKLNKARQLYETGKCENLEEVIAHVGISTPWYFRKLYLERFGVEWGQSIDI</sequence>
<evidence type="ECO:0000259" key="10">
    <source>
        <dbReference type="PROSITE" id="PS01124"/>
    </source>
</evidence>
<dbReference type="InterPro" id="IPR011006">
    <property type="entry name" value="CheY-like_superfamily"/>
</dbReference>
<dbReference type="InterPro" id="IPR036890">
    <property type="entry name" value="HATPase_C_sf"/>
</dbReference>